<organism evidence="2 3">
    <name type="scientific">Aeromonas enteropelogenes</name>
    <name type="common">Aeromonas trota</name>
    <dbReference type="NCBI Taxonomy" id="29489"/>
    <lineage>
        <taxon>Bacteria</taxon>
        <taxon>Pseudomonadati</taxon>
        <taxon>Pseudomonadota</taxon>
        <taxon>Gammaproteobacteria</taxon>
        <taxon>Aeromonadales</taxon>
        <taxon>Aeromonadaceae</taxon>
        <taxon>Aeromonas</taxon>
    </lineage>
</organism>
<dbReference type="Proteomes" id="UP000078435">
    <property type="component" value="Unassembled WGS sequence"/>
</dbReference>
<dbReference type="EMBL" id="JMGO02000003">
    <property type="protein sequence ID" value="KXU80761.1"/>
    <property type="molecule type" value="Genomic_DNA"/>
</dbReference>
<name>A0A175VJE1_AEREN</name>
<accession>A0A175VJE1</accession>
<keyword evidence="1" id="KW-0732">Signal</keyword>
<evidence type="ECO:0008006" key="4">
    <source>
        <dbReference type="Google" id="ProtNLM"/>
    </source>
</evidence>
<evidence type="ECO:0000313" key="2">
    <source>
        <dbReference type="EMBL" id="KXU80761.1"/>
    </source>
</evidence>
<evidence type="ECO:0000256" key="1">
    <source>
        <dbReference type="SAM" id="SignalP"/>
    </source>
</evidence>
<gene>
    <name evidence="2" type="ORF">LCR_11795</name>
</gene>
<feature type="chain" id="PRO_5008043027" description="CsbD-like domain-containing protein" evidence="1">
    <location>
        <begin position="20"/>
        <end position="110"/>
    </location>
</feature>
<evidence type="ECO:0000313" key="3">
    <source>
        <dbReference type="Proteomes" id="UP000078435"/>
    </source>
</evidence>
<reference evidence="2 3" key="1">
    <citation type="submission" date="2016-02" db="EMBL/GenBank/DDBJ databases">
        <title>Draft genome sequence of Aeromonas trota strain 1999lcr isolated from cerebrospinal fluid (CSF).</title>
        <authorList>
            <person name="Dallagassa C.B."/>
            <person name="Prediger K.C."/>
            <person name="Weiss V.A."/>
            <person name="Assis F.E."/>
            <person name="Baura V."/>
            <person name="Cruz L.M."/>
            <person name="Souza E.M."/>
            <person name="Pedrosa F.O."/>
            <person name="Fadel-Picheth C.M."/>
        </authorList>
    </citation>
    <scope>NUCLEOTIDE SEQUENCE [LARGE SCALE GENOMIC DNA]</scope>
    <source>
        <strain evidence="2 3">1999lcr</strain>
    </source>
</reference>
<sequence>MRAWILCVSLGLLSAGVQAECNLEKAAKNEALNATLGVKGRCDTDKLVEQKTKGAKKEVKEVKKNTAEAIDNKTDGLKETRDDIKQTSKDVKKVVKDPVKSAATAVVNKG</sequence>
<dbReference type="AlphaFoldDB" id="A0A175VJE1"/>
<comment type="caution">
    <text evidence="2">The sequence shown here is derived from an EMBL/GenBank/DDBJ whole genome shotgun (WGS) entry which is preliminary data.</text>
</comment>
<dbReference type="RefSeq" id="WP_026456886.1">
    <property type="nucleotide sequence ID" value="NZ_JMGO02000003.1"/>
</dbReference>
<feature type="signal peptide" evidence="1">
    <location>
        <begin position="1"/>
        <end position="19"/>
    </location>
</feature>
<protein>
    <recommendedName>
        <fullName evidence="4">CsbD-like domain-containing protein</fullName>
    </recommendedName>
</protein>
<dbReference type="OrthoDB" id="5593937at2"/>
<proteinExistence type="predicted"/>